<sequence>MLAASHLLLALAGLTAVQAHMQLEYPPPFNASNNPHRTTEADNIYVYPMGCCGREDTKAICRGYLDLLGTPDGAPVATWAAGSKVTWNITGDPKFTLNDLGGTHYGGSCQVAFSVDKGKTFKVAASYEGNCPHRNSGLESGQDFEMTVPREMPTGEALFAWTWINREQEFTMNCAAVTITNDDDDGDSGTSSSTSPSSAPATSAAYGPSTPIPVQSTPQPVPTPSSSSGPTVNGSPKQFSLEWCSCDCETASTTTDEEDAYEASGCSCKCWKKPQSISKRATDSSHLSRHLHRRVASNFEASRQQRRSLAEQHQGVDATLKLKEKRAAAWAARADLFIPDPIWHDCKLPLTSAELKYPSPGDELVEGDGEYPLELPATADCVSDQSG</sequence>
<name>A0A5N5DI73_9PEZI</name>
<dbReference type="OrthoDB" id="2342176at2759"/>
<feature type="chain" id="PRO_5024965946" description="Lytic polysaccharide monooxygenase" evidence="2">
    <location>
        <begin position="20"/>
        <end position="387"/>
    </location>
</feature>
<evidence type="ECO:0000256" key="1">
    <source>
        <dbReference type="SAM" id="MobiDB-lite"/>
    </source>
</evidence>
<evidence type="ECO:0008006" key="5">
    <source>
        <dbReference type="Google" id="ProtNLM"/>
    </source>
</evidence>
<evidence type="ECO:0000313" key="4">
    <source>
        <dbReference type="Proteomes" id="UP000325902"/>
    </source>
</evidence>
<evidence type="ECO:0000313" key="3">
    <source>
        <dbReference type="EMBL" id="KAB2577576.1"/>
    </source>
</evidence>
<dbReference type="Gene3D" id="2.70.50.70">
    <property type="match status" value="1"/>
</dbReference>
<dbReference type="PANTHER" id="PTHR36182">
    <property type="entry name" value="PROTEIN, PUTATIVE (AFU_ORTHOLOGUE AFUA_6G10930)-RELATED"/>
    <property type="match status" value="1"/>
</dbReference>
<gene>
    <name evidence="3" type="ORF">DBV05_g3798</name>
</gene>
<proteinExistence type="predicted"/>
<dbReference type="EMBL" id="VCHE01000016">
    <property type="protein sequence ID" value="KAB2577576.1"/>
    <property type="molecule type" value="Genomic_DNA"/>
</dbReference>
<reference evidence="3 4" key="1">
    <citation type="journal article" date="2019" name="Sci. Rep.">
        <title>A multi-omics analysis of the grapevine pathogen Lasiodiplodia theobromae reveals that temperature affects the expression of virulence- and pathogenicity-related genes.</title>
        <authorList>
            <person name="Felix C."/>
            <person name="Meneses R."/>
            <person name="Goncalves M.F.M."/>
            <person name="Tilleman L."/>
            <person name="Duarte A.S."/>
            <person name="Jorrin-Novo J.V."/>
            <person name="Van de Peer Y."/>
            <person name="Deforce D."/>
            <person name="Van Nieuwerburgh F."/>
            <person name="Esteves A.C."/>
            <person name="Alves A."/>
        </authorList>
    </citation>
    <scope>NUCLEOTIDE SEQUENCE [LARGE SCALE GENOMIC DNA]</scope>
    <source>
        <strain evidence="3 4">LA-SOL3</strain>
    </source>
</reference>
<keyword evidence="2" id="KW-0732">Signal</keyword>
<organism evidence="3 4">
    <name type="scientific">Lasiodiplodia theobromae</name>
    <dbReference type="NCBI Taxonomy" id="45133"/>
    <lineage>
        <taxon>Eukaryota</taxon>
        <taxon>Fungi</taxon>
        <taxon>Dikarya</taxon>
        <taxon>Ascomycota</taxon>
        <taxon>Pezizomycotina</taxon>
        <taxon>Dothideomycetes</taxon>
        <taxon>Dothideomycetes incertae sedis</taxon>
        <taxon>Botryosphaeriales</taxon>
        <taxon>Botryosphaeriaceae</taxon>
        <taxon>Lasiodiplodia</taxon>
    </lineage>
</organism>
<keyword evidence="4" id="KW-1185">Reference proteome</keyword>
<dbReference type="PANTHER" id="PTHR36182:SF1">
    <property type="entry name" value="PROTEIN, PUTATIVE (AFU_ORTHOLOGUE AFUA_6G10930)-RELATED"/>
    <property type="match status" value="1"/>
</dbReference>
<evidence type="ECO:0000256" key="2">
    <source>
        <dbReference type="SAM" id="SignalP"/>
    </source>
</evidence>
<feature type="region of interest" description="Disordered" evidence="1">
    <location>
        <begin position="181"/>
        <end position="234"/>
    </location>
</feature>
<dbReference type="AlphaFoldDB" id="A0A5N5DI73"/>
<comment type="caution">
    <text evidence="3">The sequence shown here is derived from an EMBL/GenBank/DDBJ whole genome shotgun (WGS) entry which is preliminary data.</text>
</comment>
<accession>A0A5N5DI73</accession>
<feature type="compositionally biased region" description="Low complexity" evidence="1">
    <location>
        <begin position="188"/>
        <end position="234"/>
    </location>
</feature>
<dbReference type="Proteomes" id="UP000325902">
    <property type="component" value="Unassembled WGS sequence"/>
</dbReference>
<feature type="signal peptide" evidence="2">
    <location>
        <begin position="1"/>
        <end position="19"/>
    </location>
</feature>
<protein>
    <recommendedName>
        <fullName evidence="5">Lytic polysaccharide monooxygenase</fullName>
    </recommendedName>
</protein>